<feature type="non-terminal residue" evidence="1">
    <location>
        <position position="82"/>
    </location>
</feature>
<proteinExistence type="predicted"/>
<organism evidence="1">
    <name type="scientific">marine sediment metagenome</name>
    <dbReference type="NCBI Taxonomy" id="412755"/>
    <lineage>
        <taxon>unclassified sequences</taxon>
        <taxon>metagenomes</taxon>
        <taxon>ecological metagenomes</taxon>
    </lineage>
</organism>
<sequence>MKAYAGRIGAEYLFEHNPRFVTHLGGYSPHYGSFKPIYDESFHKYDNVLFTDTDVFAVEGLTENIFEGFNSGIGICTEPDQP</sequence>
<reference evidence="1" key="1">
    <citation type="journal article" date="2015" name="Nature">
        <title>Complex archaea that bridge the gap between prokaryotes and eukaryotes.</title>
        <authorList>
            <person name="Spang A."/>
            <person name="Saw J.H."/>
            <person name="Jorgensen S.L."/>
            <person name="Zaremba-Niedzwiedzka K."/>
            <person name="Martijn J."/>
            <person name="Lind A.E."/>
            <person name="van Eijk R."/>
            <person name="Schleper C."/>
            <person name="Guy L."/>
            <person name="Ettema T.J."/>
        </authorList>
    </citation>
    <scope>NUCLEOTIDE SEQUENCE</scope>
</reference>
<protein>
    <submittedName>
        <fullName evidence="1">Uncharacterized protein</fullName>
    </submittedName>
</protein>
<name>A0A0F9EWN6_9ZZZZ</name>
<dbReference type="AlphaFoldDB" id="A0A0F9EWN6"/>
<gene>
    <name evidence="1" type="ORF">LCGC14_2102600</name>
</gene>
<accession>A0A0F9EWN6</accession>
<dbReference type="EMBL" id="LAZR01025832">
    <property type="protein sequence ID" value="KKL70671.1"/>
    <property type="molecule type" value="Genomic_DNA"/>
</dbReference>
<comment type="caution">
    <text evidence="1">The sequence shown here is derived from an EMBL/GenBank/DDBJ whole genome shotgun (WGS) entry which is preliminary data.</text>
</comment>
<evidence type="ECO:0000313" key="1">
    <source>
        <dbReference type="EMBL" id="KKL70671.1"/>
    </source>
</evidence>